<gene>
    <name evidence="2" type="ORF">MSPICULIGERA_LOCUS7155</name>
</gene>
<organism evidence="2 3">
    <name type="scientific">Mesorhabditis spiculigera</name>
    <dbReference type="NCBI Taxonomy" id="96644"/>
    <lineage>
        <taxon>Eukaryota</taxon>
        <taxon>Metazoa</taxon>
        <taxon>Ecdysozoa</taxon>
        <taxon>Nematoda</taxon>
        <taxon>Chromadorea</taxon>
        <taxon>Rhabditida</taxon>
        <taxon>Rhabditina</taxon>
        <taxon>Rhabditomorpha</taxon>
        <taxon>Rhabditoidea</taxon>
        <taxon>Rhabditidae</taxon>
        <taxon>Mesorhabditinae</taxon>
        <taxon>Mesorhabditis</taxon>
    </lineage>
</organism>
<reference evidence="2" key="1">
    <citation type="submission" date="2023-06" db="EMBL/GenBank/DDBJ databases">
        <authorList>
            <person name="Delattre M."/>
        </authorList>
    </citation>
    <scope>NUCLEOTIDE SEQUENCE</scope>
    <source>
        <strain evidence="2">AF72</strain>
    </source>
</reference>
<evidence type="ECO:0000256" key="1">
    <source>
        <dbReference type="SAM" id="MobiDB-lite"/>
    </source>
</evidence>
<feature type="compositionally biased region" description="Pro residues" evidence="1">
    <location>
        <begin position="1"/>
        <end position="11"/>
    </location>
</feature>
<protein>
    <submittedName>
        <fullName evidence="2">Uncharacterized protein</fullName>
    </submittedName>
</protein>
<comment type="caution">
    <text evidence="2">The sequence shown here is derived from an EMBL/GenBank/DDBJ whole genome shotgun (WGS) entry which is preliminary data.</text>
</comment>
<accession>A0AA36CGL0</accession>
<evidence type="ECO:0000313" key="3">
    <source>
        <dbReference type="Proteomes" id="UP001177023"/>
    </source>
</evidence>
<proteinExistence type="predicted"/>
<evidence type="ECO:0000313" key="2">
    <source>
        <dbReference type="EMBL" id="CAJ0568640.1"/>
    </source>
</evidence>
<feature type="non-terminal residue" evidence="2">
    <location>
        <position position="218"/>
    </location>
</feature>
<sequence length="218" mass="23417">MKASLPPPPIPSHQAPTSSPGPGWFSPPPSCACDTEKQKRYIVDFSCHSGPPDPKDPLGRDPPNGPQWMTERRDTIPKMLPPPTMMVDNCCLDPLDLPDPSEPEATRGMKGEGWGVPDVPVGRHRTFWPDGPMGQQGCMDHGLTEKKSTTIAIILHLSNHTISKEPTVAPPGGPYKGLAAPGESTAHLELRDTTVALVGDAEYCPCPQRVVAAFGEAY</sequence>
<feature type="region of interest" description="Disordered" evidence="1">
    <location>
        <begin position="1"/>
        <end position="31"/>
    </location>
</feature>
<name>A0AA36CGL0_9BILA</name>
<feature type="region of interest" description="Disordered" evidence="1">
    <location>
        <begin position="44"/>
        <end position="71"/>
    </location>
</feature>
<dbReference type="Proteomes" id="UP001177023">
    <property type="component" value="Unassembled WGS sequence"/>
</dbReference>
<keyword evidence="3" id="KW-1185">Reference proteome</keyword>
<dbReference type="AlphaFoldDB" id="A0AA36CGL0"/>
<dbReference type="EMBL" id="CATQJA010001783">
    <property type="protein sequence ID" value="CAJ0568640.1"/>
    <property type="molecule type" value="Genomic_DNA"/>
</dbReference>